<accession>A0A182SSX1</accession>
<feature type="compositionally biased region" description="Basic and acidic residues" evidence="1">
    <location>
        <begin position="448"/>
        <end position="458"/>
    </location>
</feature>
<proteinExistence type="predicted"/>
<protein>
    <submittedName>
        <fullName evidence="2">Uncharacterized protein</fullName>
    </submittedName>
</protein>
<reference evidence="2" key="2">
    <citation type="submission" date="2020-05" db="UniProtKB">
        <authorList>
            <consortium name="EnsemblMetazoa"/>
        </authorList>
    </citation>
    <scope>IDENTIFICATION</scope>
    <source>
        <strain evidence="2">maculatus3</strain>
    </source>
</reference>
<feature type="region of interest" description="Disordered" evidence="1">
    <location>
        <begin position="517"/>
        <end position="569"/>
    </location>
</feature>
<dbReference type="EnsemblMetazoa" id="AMAM012756-RA">
    <property type="protein sequence ID" value="AMAM012756-PA"/>
    <property type="gene ID" value="AMAM012756"/>
</dbReference>
<keyword evidence="3" id="KW-1185">Reference proteome</keyword>
<dbReference type="VEuPathDB" id="VectorBase:AMAM012756"/>
<feature type="compositionally biased region" description="Basic residues" evidence="1">
    <location>
        <begin position="435"/>
        <end position="447"/>
    </location>
</feature>
<feature type="compositionally biased region" description="Basic and acidic residues" evidence="1">
    <location>
        <begin position="517"/>
        <end position="534"/>
    </location>
</feature>
<name>A0A182SSX1_9DIPT</name>
<feature type="compositionally biased region" description="Basic and acidic residues" evidence="1">
    <location>
        <begin position="221"/>
        <end position="231"/>
    </location>
</feature>
<dbReference type="Proteomes" id="UP000075901">
    <property type="component" value="Unassembled WGS sequence"/>
</dbReference>
<feature type="compositionally biased region" description="Basic and acidic residues" evidence="1">
    <location>
        <begin position="549"/>
        <end position="566"/>
    </location>
</feature>
<feature type="compositionally biased region" description="Basic and acidic residues" evidence="1">
    <location>
        <begin position="424"/>
        <end position="434"/>
    </location>
</feature>
<feature type="compositionally biased region" description="Low complexity" evidence="1">
    <location>
        <begin position="392"/>
        <end position="415"/>
    </location>
</feature>
<reference evidence="3" key="1">
    <citation type="submission" date="2013-09" db="EMBL/GenBank/DDBJ databases">
        <title>The Genome Sequence of Anopheles maculatus species B.</title>
        <authorList>
            <consortium name="The Broad Institute Genomics Platform"/>
            <person name="Neafsey D.E."/>
            <person name="Besansky N."/>
            <person name="Howell P."/>
            <person name="Walton C."/>
            <person name="Young S.K."/>
            <person name="Zeng Q."/>
            <person name="Gargeya S."/>
            <person name="Fitzgerald M."/>
            <person name="Haas B."/>
            <person name="Abouelleil A."/>
            <person name="Allen A.W."/>
            <person name="Alvarado L."/>
            <person name="Arachchi H.M."/>
            <person name="Berlin A.M."/>
            <person name="Chapman S.B."/>
            <person name="Gainer-Dewar J."/>
            <person name="Goldberg J."/>
            <person name="Griggs A."/>
            <person name="Gujja S."/>
            <person name="Hansen M."/>
            <person name="Howarth C."/>
            <person name="Imamovic A."/>
            <person name="Ireland A."/>
            <person name="Larimer J."/>
            <person name="McCowan C."/>
            <person name="Murphy C."/>
            <person name="Pearson M."/>
            <person name="Poon T.W."/>
            <person name="Priest M."/>
            <person name="Roberts A."/>
            <person name="Saif S."/>
            <person name="Shea T."/>
            <person name="Sisk P."/>
            <person name="Sykes S."/>
            <person name="Wortman J."/>
            <person name="Nusbaum C."/>
            <person name="Birren B."/>
        </authorList>
    </citation>
    <scope>NUCLEOTIDE SEQUENCE [LARGE SCALE GENOMIC DNA]</scope>
    <source>
        <strain evidence="3">maculatus3</strain>
    </source>
</reference>
<evidence type="ECO:0000256" key="1">
    <source>
        <dbReference type="SAM" id="MobiDB-lite"/>
    </source>
</evidence>
<organism evidence="2 3">
    <name type="scientific">Anopheles maculatus</name>
    <dbReference type="NCBI Taxonomy" id="74869"/>
    <lineage>
        <taxon>Eukaryota</taxon>
        <taxon>Metazoa</taxon>
        <taxon>Ecdysozoa</taxon>
        <taxon>Arthropoda</taxon>
        <taxon>Hexapoda</taxon>
        <taxon>Insecta</taxon>
        <taxon>Pterygota</taxon>
        <taxon>Neoptera</taxon>
        <taxon>Endopterygota</taxon>
        <taxon>Diptera</taxon>
        <taxon>Nematocera</taxon>
        <taxon>Culicoidea</taxon>
        <taxon>Culicidae</taxon>
        <taxon>Anophelinae</taxon>
        <taxon>Anopheles</taxon>
        <taxon>Anopheles maculatus group</taxon>
    </lineage>
</organism>
<feature type="region of interest" description="Disordered" evidence="1">
    <location>
        <begin position="361"/>
        <end position="489"/>
    </location>
</feature>
<evidence type="ECO:0000313" key="2">
    <source>
        <dbReference type="EnsemblMetazoa" id="AMAM012756-PA"/>
    </source>
</evidence>
<sequence length="592" mass="66068">SNHRFLSDHEYLDESTSRSIRTPTVAFEPTVSEPVERTSERFNVTYVENLELQDLFNKDNAPPEHIADEEEQESQILYEYFETKIELEEPQIQETIIDADYIGQESTAGSEAPDSIHSIMRSLTSTQNVPNEMTESVNRALLDTDHSYTSLNVITPQPSDEEEESDSFRKLVKLSKKLACERDVTTTAGKRTFAKINEVVSTIHNNRGSPVPAEQGPCRTPMKENNGDSPDRLSVLLSTNCSERLEDDGGALPSSGSSNEPMQEDFGSDTECCGAKGDGATEPDRPVIDLDKLLSLGNNFSQHCDRWFEKQETVQSVDAELKASQLVQLMQKITRQCERIPMVRQGGSAATNVNKRKVEIGVQTEESKHSTSMQRTLNERSKQKLLGSLRNSSTSSGSSSSDPSDSDSGSPMSKSLDSDPDGDGGDKMMQEFVKRNKRMRKRAKEKHQKVVVEEKRDGAAATGSSKPRREQIYSDSSQEEKHGDENLELDGVMSDIDNIITDCPDVVMGLQDYFAKAEEEKGDGEEKEKEEAGSEKSSCLLEVQQPPRSKKEPENAPKSVKDMTESEREDYYEDMQIERLCNISNLVSTRNA</sequence>
<dbReference type="AlphaFoldDB" id="A0A182SSX1"/>
<feature type="compositionally biased region" description="Basic and acidic residues" evidence="1">
    <location>
        <begin position="467"/>
        <end position="485"/>
    </location>
</feature>
<feature type="region of interest" description="Disordered" evidence="1">
    <location>
        <begin position="204"/>
        <end position="284"/>
    </location>
</feature>
<evidence type="ECO:0000313" key="3">
    <source>
        <dbReference type="Proteomes" id="UP000075901"/>
    </source>
</evidence>